<dbReference type="EMBL" id="CP118678">
    <property type="protein sequence ID" value="WEA23642.1"/>
    <property type="molecule type" value="Genomic_DNA"/>
</dbReference>
<dbReference type="InterPro" id="IPR008279">
    <property type="entry name" value="PEP-util_enz_mobile_dom"/>
</dbReference>
<feature type="transmembrane region" description="Helical" evidence="1">
    <location>
        <begin position="28"/>
        <end position="47"/>
    </location>
</feature>
<geneLocation type="plasmid" evidence="3 4">
    <name>pHNGDW697-1</name>
</geneLocation>
<dbReference type="SUPFAM" id="SSF52009">
    <property type="entry name" value="Phosphohistidine domain"/>
    <property type="match status" value="1"/>
</dbReference>
<sequence>MNRLWLLLLALVTLKAQAFPVVLAGAGALVFGTAFIPLVIVGLGLVLGIKLWRMSRPALVALAIAGFMACAVVSILWSESNREEILANTLSLGAPAEHTTDIPYPYVSDAEQAQSKRRIAPHEFYELLSKRSVRVIRVDLAPQLFSDFGFGATATQIHDNPSPVVELAKRSEGGVVLVDERGTTAAAIAEALNAQFGAQVRFLQGGANALSEYAWDSLDRTGDSHAVMPSDIPAFKAQRNPVIISTTNPDEFLNYGWIHGLTISLPVFLAGADSIADQLHGKTVLITAAESHYSGDTWILLDMLRARGLDPYFMQPTREELLVKPAYFRPYKNADRYFGASQAFDYVVGDPSVQFLDFQPAVDWARTKNRLPRTHHIDMETVAKGGLTEALAGLDKTKSYVGLAYDRRTFYHSILAGEHLTAVGVKWLGINTEPGRFSRAVLEDQDLIEPAVVFQARAKQSAVQAIGSIYNVIPGSWAWVLWLQFAVCFVCTMLAMHLSRAAVRIFTFSAISLAVYTFWVAYLETTPVWGSETALAVVQLLGGVTGWWLVRVRRESLRFGCDAKAVDLPAKISLLEQAASLGFRVQKGFIVTSQQVGDLPPWAFAEPIIVRSAALSESSSAETVGVYDSIVAIGEPAVRAAISNVQRQISEAGEKPYCLLQPYLTKQTFGIAMFGTGSDGHLFICEAGIGNAATSGTGETQRVAVPLWNQAGLTRADRKVRRALLRLHRDLGATSIEWALASSGRLTILQVSTDTLGRPALENVRKHTLRLALPFPQYQRAPVDHGSAVGAAVVAAMAAPGDQCSLGGFRLVRRRSFVAARALQLADIVTVLGRLPLAAFSRVPGDLLLQAFEAQECARDDIRRTLQISLSAPDQALAQAIASELVQVSNLYGRFSRIATTAIELKLETIPRGFKRSLLSTVIGNELSQLNPGDAVHRFSTLGFASLVTFAPGLQPQIDKELISPVIQEVESPLAWIKDKCAVMMMIELGRLRPAIDELCRRGAGDHLLSLLPTYLGEVPVGFDLSEAEPRSVRGLFDDGEPGIRSNAPYAWGVPRSGLDLTLHTPETFTPGSALYLETTDMSHLSLINGAGALIVRSGSVLSHLLQHARRLNIPYVVGAEAEGHIGKPVRIEESGEVLSA</sequence>
<gene>
    <name evidence="3" type="ORF">PWA60_26955</name>
</gene>
<feature type="transmembrane region" description="Helical" evidence="1">
    <location>
        <begin position="477"/>
        <end position="496"/>
    </location>
</feature>
<evidence type="ECO:0000313" key="3">
    <source>
        <dbReference type="EMBL" id="WEA23642.1"/>
    </source>
</evidence>
<keyword evidence="3" id="KW-0614">Plasmid</keyword>
<dbReference type="AlphaFoldDB" id="A0AAJ5V6B9"/>
<name>A0AAJ5V6B9_9PSED</name>
<dbReference type="RefSeq" id="WP_084852041.1">
    <property type="nucleotide sequence ID" value="NZ_CP118678.1"/>
</dbReference>
<feature type="transmembrane region" description="Helical" evidence="1">
    <location>
        <begin position="59"/>
        <end position="77"/>
    </location>
</feature>
<feature type="domain" description="PEP-utilising enzyme mobile" evidence="2">
    <location>
        <begin position="1070"/>
        <end position="1122"/>
    </location>
</feature>
<evidence type="ECO:0000313" key="4">
    <source>
        <dbReference type="Proteomes" id="UP001217631"/>
    </source>
</evidence>
<dbReference type="Gene3D" id="3.50.30.10">
    <property type="entry name" value="Phosphohistidine domain"/>
    <property type="match status" value="1"/>
</dbReference>
<accession>A0AAJ5V6B9</accession>
<evidence type="ECO:0000259" key="2">
    <source>
        <dbReference type="Pfam" id="PF00391"/>
    </source>
</evidence>
<keyword evidence="1" id="KW-1133">Transmembrane helix</keyword>
<dbReference type="InterPro" id="IPR036637">
    <property type="entry name" value="Phosphohistidine_dom_sf"/>
</dbReference>
<evidence type="ECO:0000256" key="1">
    <source>
        <dbReference type="SAM" id="Phobius"/>
    </source>
</evidence>
<proteinExistence type="predicted"/>
<dbReference type="Proteomes" id="UP001217631">
    <property type="component" value="Plasmid pHNGDW697-1"/>
</dbReference>
<feature type="transmembrane region" description="Helical" evidence="1">
    <location>
        <begin position="528"/>
        <end position="550"/>
    </location>
</feature>
<keyword evidence="1" id="KW-0472">Membrane</keyword>
<protein>
    <recommendedName>
        <fullName evidence="2">PEP-utilising enzyme mobile domain-containing protein</fullName>
    </recommendedName>
</protein>
<reference evidence="3" key="1">
    <citation type="submission" date="2023-02" db="EMBL/GenBank/DDBJ databases">
        <title>tmexCD-toprJ-like cluster.</title>
        <authorList>
            <person name="Gao X."/>
            <person name="Wang C."/>
            <person name="Liu J."/>
        </authorList>
    </citation>
    <scope>NUCLEOTIDE SEQUENCE</scope>
    <source>
        <strain evidence="3">GDW21C697WI</strain>
        <plasmid evidence="3">pHNGDW697-1</plasmid>
    </source>
</reference>
<dbReference type="GO" id="GO:0016772">
    <property type="term" value="F:transferase activity, transferring phosphorus-containing groups"/>
    <property type="evidence" value="ECO:0007669"/>
    <property type="project" value="InterPro"/>
</dbReference>
<dbReference type="Pfam" id="PF00391">
    <property type="entry name" value="PEP-utilizers"/>
    <property type="match status" value="1"/>
</dbReference>
<keyword evidence="1" id="KW-0812">Transmembrane</keyword>
<organism evidence="3 4">
    <name type="scientific">Pseudomonas juntendi</name>
    <dbReference type="NCBI Taxonomy" id="2666183"/>
    <lineage>
        <taxon>Bacteria</taxon>
        <taxon>Pseudomonadati</taxon>
        <taxon>Pseudomonadota</taxon>
        <taxon>Gammaproteobacteria</taxon>
        <taxon>Pseudomonadales</taxon>
        <taxon>Pseudomonadaceae</taxon>
        <taxon>Pseudomonas</taxon>
    </lineage>
</organism>
<feature type="transmembrane region" description="Helical" evidence="1">
    <location>
        <begin position="503"/>
        <end position="522"/>
    </location>
</feature>